<dbReference type="InterPro" id="IPR013783">
    <property type="entry name" value="Ig-like_fold"/>
</dbReference>
<evidence type="ECO:0000256" key="1">
    <source>
        <dbReference type="SAM" id="MobiDB-lite"/>
    </source>
</evidence>
<feature type="compositionally biased region" description="Low complexity" evidence="1">
    <location>
        <begin position="160"/>
        <end position="171"/>
    </location>
</feature>
<dbReference type="Proteomes" id="UP000750522">
    <property type="component" value="Unassembled WGS sequence"/>
</dbReference>
<organism evidence="3 4">
    <name type="scientific">Geotrichum candidum</name>
    <name type="common">Oospora lactis</name>
    <name type="synonym">Dipodascus geotrichum</name>
    <dbReference type="NCBI Taxonomy" id="1173061"/>
    <lineage>
        <taxon>Eukaryota</taxon>
        <taxon>Fungi</taxon>
        <taxon>Dikarya</taxon>
        <taxon>Ascomycota</taxon>
        <taxon>Saccharomycotina</taxon>
        <taxon>Dipodascomycetes</taxon>
        <taxon>Dipodascales</taxon>
        <taxon>Dipodascaceae</taxon>
        <taxon>Geotrichum</taxon>
    </lineage>
</organism>
<feature type="compositionally biased region" description="Low complexity" evidence="1">
    <location>
        <begin position="235"/>
        <end position="252"/>
    </location>
</feature>
<dbReference type="CDD" id="cd02859">
    <property type="entry name" value="E_set_AMPKbeta_like_N"/>
    <property type="match status" value="1"/>
</dbReference>
<reference evidence="3" key="2">
    <citation type="submission" date="2020-01" db="EMBL/GenBank/DDBJ databases">
        <authorList>
            <person name="Perkins V."/>
            <person name="Lessard M.-H."/>
            <person name="Dugat-Bony E."/>
            <person name="Frenette M."/>
            <person name="Labrie S."/>
        </authorList>
    </citation>
    <scope>NUCLEOTIDE SEQUENCE</scope>
    <source>
        <strain evidence="3">LMA-70</strain>
    </source>
</reference>
<dbReference type="Gene3D" id="2.60.40.10">
    <property type="entry name" value="Immunoglobulins"/>
    <property type="match status" value="1"/>
</dbReference>
<feature type="compositionally biased region" description="Polar residues" evidence="1">
    <location>
        <begin position="109"/>
        <end position="123"/>
    </location>
</feature>
<feature type="compositionally biased region" description="Polar residues" evidence="1">
    <location>
        <begin position="365"/>
        <end position="379"/>
    </location>
</feature>
<sequence length="436" mass="46006">MASKPDTTTAEIYYDDKKLHSSVQVAGEFSSWDPLTLTNSESSTRYSIIVKDLIPGHSYMYKFIVDGEWILASDGRPITDDDESNINHFLVAPALEEESTAPVPATAPESVTSVPSAQISSQPEDVDEEEPTVKETAFDAEEEPKAPTPTQSLDKDETSVAESSASSAKVTSGDKSLPVVETKQPEVITKPEAVQQLEPEQAVPDKAATPLEKAKEIEPAAAADASTAHVEALATTASAAPSTNTTTTTAASGEDIRTPDEALQRTPETVTPVEPVEPVKAVDSVKPVEQVEQTKDIPAKESPAAAVDASAVAPSTNNIGNQQPVAATTHETATTDSVSRNSSRSAKSLPSTDSSTGKHADGQSHHTNSNQQEQDTKPSFDTPAPATTSTATTTGAATNTNASDSSIANEPATGETDGHKRSWLSRFFGFFVRLFK</sequence>
<comment type="caution">
    <text evidence="3">The sequence shown here is derived from an EMBL/GenBank/DDBJ whole genome shotgun (WGS) entry which is preliminary data.</text>
</comment>
<dbReference type="Pfam" id="PF16561">
    <property type="entry name" value="AMPK1_CBM"/>
    <property type="match status" value="1"/>
</dbReference>
<protein>
    <recommendedName>
        <fullName evidence="2">AMP-activated protein kinase glycogen-binding domain-containing protein</fullName>
    </recommendedName>
</protein>
<feature type="region of interest" description="Disordered" evidence="1">
    <location>
        <begin position="235"/>
        <end position="419"/>
    </location>
</feature>
<feature type="compositionally biased region" description="Polar residues" evidence="1">
    <location>
        <begin position="316"/>
        <end position="336"/>
    </location>
</feature>
<dbReference type="AlphaFoldDB" id="A0A9P5G4D8"/>
<reference evidence="3" key="1">
    <citation type="journal article" date="2020" name="Front. Microbiol.">
        <title>Phenotypic and Genetic Characterization of the Cheese Ripening Yeast Geotrichum candidum.</title>
        <authorList>
            <person name="Perkins V."/>
            <person name="Vignola S."/>
            <person name="Lessard M.H."/>
            <person name="Plante P.L."/>
            <person name="Corbeil J."/>
            <person name="Dugat-Bony E."/>
            <person name="Frenette M."/>
            <person name="Labrie S."/>
        </authorList>
    </citation>
    <scope>NUCLEOTIDE SEQUENCE</scope>
    <source>
        <strain evidence="3">LMA-70</strain>
    </source>
</reference>
<evidence type="ECO:0000313" key="3">
    <source>
        <dbReference type="EMBL" id="KAF5096964.1"/>
    </source>
</evidence>
<feature type="compositionally biased region" description="Low complexity" evidence="1">
    <location>
        <begin position="266"/>
        <end position="279"/>
    </location>
</feature>
<feature type="region of interest" description="Disordered" evidence="1">
    <location>
        <begin position="97"/>
        <end position="209"/>
    </location>
</feature>
<feature type="compositionally biased region" description="Low complexity" evidence="1">
    <location>
        <begin position="382"/>
        <end position="403"/>
    </location>
</feature>
<feature type="compositionally biased region" description="Low complexity" evidence="1">
    <location>
        <begin position="300"/>
        <end position="315"/>
    </location>
</feature>
<proteinExistence type="predicted"/>
<dbReference type="InterPro" id="IPR032640">
    <property type="entry name" value="AMPK1_CBM"/>
</dbReference>
<dbReference type="SUPFAM" id="SSF81296">
    <property type="entry name" value="E set domains"/>
    <property type="match status" value="1"/>
</dbReference>
<name>A0A9P5G4D8_GEOCN</name>
<accession>A0A9P5G4D8</accession>
<feature type="compositionally biased region" description="Low complexity" evidence="1">
    <location>
        <begin position="337"/>
        <end position="351"/>
    </location>
</feature>
<dbReference type="InterPro" id="IPR014756">
    <property type="entry name" value="Ig_E-set"/>
</dbReference>
<gene>
    <name evidence="3" type="ORF">DV451_004021</name>
</gene>
<dbReference type="EMBL" id="QQZK01000103">
    <property type="protein sequence ID" value="KAF5096964.1"/>
    <property type="molecule type" value="Genomic_DNA"/>
</dbReference>
<evidence type="ECO:0000259" key="2">
    <source>
        <dbReference type="Pfam" id="PF16561"/>
    </source>
</evidence>
<feature type="domain" description="AMP-activated protein kinase glycogen-binding" evidence="2">
    <location>
        <begin position="22"/>
        <end position="90"/>
    </location>
</feature>
<evidence type="ECO:0000313" key="4">
    <source>
        <dbReference type="Proteomes" id="UP000750522"/>
    </source>
</evidence>
<feature type="compositionally biased region" description="Basic and acidic residues" evidence="1">
    <location>
        <begin position="254"/>
        <end position="263"/>
    </location>
</feature>